<evidence type="ECO:0000256" key="2">
    <source>
        <dbReference type="ARBA" id="ARBA00022475"/>
    </source>
</evidence>
<feature type="transmembrane region" description="Helical" evidence="6">
    <location>
        <begin position="209"/>
        <end position="229"/>
    </location>
</feature>
<dbReference type="Proteomes" id="UP000326554">
    <property type="component" value="Unassembled WGS sequence"/>
</dbReference>
<dbReference type="EMBL" id="VYQE01000001">
    <property type="protein sequence ID" value="KAA9010343.1"/>
    <property type="molecule type" value="Genomic_DNA"/>
</dbReference>
<comment type="caution">
    <text evidence="7">The sequence shown here is derived from an EMBL/GenBank/DDBJ whole genome shotgun (WGS) entry which is preliminary data.</text>
</comment>
<feature type="transmembrane region" description="Helical" evidence="6">
    <location>
        <begin position="249"/>
        <end position="272"/>
    </location>
</feature>
<dbReference type="GO" id="GO:0005886">
    <property type="term" value="C:plasma membrane"/>
    <property type="evidence" value="ECO:0007669"/>
    <property type="project" value="UniProtKB-SubCell"/>
</dbReference>
<reference evidence="7 8" key="1">
    <citation type="submission" date="2019-09" db="EMBL/GenBank/DDBJ databases">
        <authorList>
            <person name="Park J.-S."/>
            <person name="Choi H.-J."/>
        </authorList>
    </citation>
    <scope>NUCLEOTIDE SEQUENCE [LARGE SCALE GENOMIC DNA]</scope>
    <source>
        <strain evidence="7 8">176SS1-4</strain>
    </source>
</reference>
<dbReference type="Pfam" id="PF02653">
    <property type="entry name" value="BPD_transp_2"/>
    <property type="match status" value="1"/>
</dbReference>
<feature type="transmembrane region" description="Helical" evidence="6">
    <location>
        <begin position="284"/>
        <end position="301"/>
    </location>
</feature>
<protein>
    <submittedName>
        <fullName evidence="7">Branched-chain amino acid ABC transporter permease</fullName>
    </submittedName>
</protein>
<keyword evidence="5 6" id="KW-0472">Membrane</keyword>
<keyword evidence="3 6" id="KW-0812">Transmembrane</keyword>
<proteinExistence type="predicted"/>
<keyword evidence="8" id="KW-1185">Reference proteome</keyword>
<dbReference type="RefSeq" id="WP_150443829.1">
    <property type="nucleotide sequence ID" value="NZ_VYQE01000001.1"/>
</dbReference>
<comment type="subcellular location">
    <subcellularLocation>
        <location evidence="1">Cell membrane</location>
        <topology evidence="1">Multi-pass membrane protein</topology>
    </subcellularLocation>
</comment>
<evidence type="ECO:0000256" key="4">
    <source>
        <dbReference type="ARBA" id="ARBA00022989"/>
    </source>
</evidence>
<keyword evidence="4 6" id="KW-1133">Transmembrane helix</keyword>
<feature type="transmembrane region" description="Helical" evidence="6">
    <location>
        <begin position="159"/>
        <end position="181"/>
    </location>
</feature>
<dbReference type="PANTHER" id="PTHR30482:SF10">
    <property type="entry name" value="HIGH-AFFINITY BRANCHED-CHAIN AMINO ACID TRANSPORT PROTEIN BRAE"/>
    <property type="match status" value="1"/>
</dbReference>
<name>A0A5J5GRP7_9RHOB</name>
<evidence type="ECO:0000313" key="8">
    <source>
        <dbReference type="Proteomes" id="UP000326554"/>
    </source>
</evidence>
<dbReference type="PANTHER" id="PTHR30482">
    <property type="entry name" value="HIGH-AFFINITY BRANCHED-CHAIN AMINO ACID TRANSPORT SYSTEM PERMEASE"/>
    <property type="match status" value="1"/>
</dbReference>
<feature type="transmembrane region" description="Helical" evidence="6">
    <location>
        <begin position="31"/>
        <end position="47"/>
    </location>
</feature>
<dbReference type="AlphaFoldDB" id="A0A5J5GRP7"/>
<feature type="transmembrane region" description="Helical" evidence="6">
    <location>
        <begin position="108"/>
        <end position="127"/>
    </location>
</feature>
<organism evidence="7 8">
    <name type="scientific">Histidinibacterium aquaticum</name>
    <dbReference type="NCBI Taxonomy" id="2613962"/>
    <lineage>
        <taxon>Bacteria</taxon>
        <taxon>Pseudomonadati</taxon>
        <taxon>Pseudomonadota</taxon>
        <taxon>Alphaproteobacteria</taxon>
        <taxon>Rhodobacterales</taxon>
        <taxon>Paracoccaceae</taxon>
        <taxon>Histidinibacterium</taxon>
    </lineage>
</organism>
<evidence type="ECO:0000256" key="1">
    <source>
        <dbReference type="ARBA" id="ARBA00004651"/>
    </source>
</evidence>
<dbReference type="InterPro" id="IPR001851">
    <property type="entry name" value="ABC_transp_permease"/>
</dbReference>
<dbReference type="GO" id="GO:0015658">
    <property type="term" value="F:branched-chain amino acid transmembrane transporter activity"/>
    <property type="evidence" value="ECO:0007669"/>
    <property type="project" value="InterPro"/>
</dbReference>
<accession>A0A5J5GRP7</accession>
<sequence>MTRTRIAAILVAFALLALVPLVVTDSYVRHLFIIAFIYAVVASNWDLSLGYTGLFNFGHLTFFGVGVYTAAILAETVELSPWAAILCGGITAALAALLISAPVARLKGIYVVLVTFAFSQLAMQVVLSQSDITGGAEGIVRIPYLQVGDYRFIRDYNLAYYYTAFAMLCVSTVFLLAVVASPFGKSLRALRDNPDYAASRGISVARQRIMSLVLSAVFTGIAGGFYAIYLRVASPEVFGFGTLSLALSMVLIGGVGTIIGPVLAALFLTFLTEAMAGIRGLEDARFIVVALAMILVLRLAPGGSIEMLSRLRLGAGFRSRRETTDTAGNRS</sequence>
<evidence type="ECO:0000256" key="3">
    <source>
        <dbReference type="ARBA" id="ARBA00022692"/>
    </source>
</evidence>
<evidence type="ECO:0000256" key="5">
    <source>
        <dbReference type="ARBA" id="ARBA00023136"/>
    </source>
</evidence>
<feature type="transmembrane region" description="Helical" evidence="6">
    <location>
        <begin position="79"/>
        <end position="101"/>
    </location>
</feature>
<dbReference type="InterPro" id="IPR043428">
    <property type="entry name" value="LivM-like"/>
</dbReference>
<gene>
    <name evidence="7" type="ORF">F3S47_03600</name>
</gene>
<evidence type="ECO:0000313" key="7">
    <source>
        <dbReference type="EMBL" id="KAA9010343.1"/>
    </source>
</evidence>
<evidence type="ECO:0000256" key="6">
    <source>
        <dbReference type="SAM" id="Phobius"/>
    </source>
</evidence>
<keyword evidence="2" id="KW-1003">Cell membrane</keyword>
<dbReference type="CDD" id="cd06581">
    <property type="entry name" value="TM_PBP1_LivM_like"/>
    <property type="match status" value="1"/>
</dbReference>
<feature type="transmembrane region" description="Helical" evidence="6">
    <location>
        <begin position="54"/>
        <end position="73"/>
    </location>
</feature>